<protein>
    <submittedName>
        <fullName evidence="4">Heat shock protein HslJ</fullName>
    </submittedName>
</protein>
<organism evidence="4 5">
    <name type="scientific">Bosea lupini</name>
    <dbReference type="NCBI Taxonomy" id="1036779"/>
    <lineage>
        <taxon>Bacteria</taxon>
        <taxon>Pseudomonadati</taxon>
        <taxon>Pseudomonadota</taxon>
        <taxon>Alphaproteobacteria</taxon>
        <taxon>Hyphomicrobiales</taxon>
        <taxon>Boseaceae</taxon>
        <taxon>Bosea</taxon>
    </lineage>
</organism>
<evidence type="ECO:0000259" key="3">
    <source>
        <dbReference type="Pfam" id="PF03724"/>
    </source>
</evidence>
<feature type="domain" description="DUF306" evidence="3">
    <location>
        <begin position="56"/>
        <end position="152"/>
    </location>
</feature>
<dbReference type="EMBL" id="FOAN01000002">
    <property type="protein sequence ID" value="SEK90836.1"/>
    <property type="molecule type" value="Genomic_DNA"/>
</dbReference>
<feature type="compositionally biased region" description="Polar residues" evidence="1">
    <location>
        <begin position="29"/>
        <end position="40"/>
    </location>
</feature>
<name>A0A1H7KWH1_9HYPH</name>
<feature type="chain" id="PRO_5011651348" evidence="2">
    <location>
        <begin position="28"/>
        <end position="159"/>
    </location>
</feature>
<evidence type="ECO:0000256" key="2">
    <source>
        <dbReference type="SAM" id="SignalP"/>
    </source>
</evidence>
<accession>A0A1H7KWH1</accession>
<dbReference type="InterPro" id="IPR005184">
    <property type="entry name" value="DUF306_Meta_HslJ"/>
</dbReference>
<feature type="signal peptide" evidence="2">
    <location>
        <begin position="1"/>
        <end position="27"/>
    </location>
</feature>
<reference evidence="5" key="1">
    <citation type="submission" date="2016-10" db="EMBL/GenBank/DDBJ databases">
        <authorList>
            <person name="Varghese N."/>
            <person name="Submissions S."/>
        </authorList>
    </citation>
    <scope>NUCLEOTIDE SEQUENCE [LARGE SCALE GENOMIC DNA]</scope>
    <source>
        <strain evidence="5">LMG 26383,CCUG 61248,R- 45681</strain>
    </source>
</reference>
<dbReference type="PANTHER" id="PTHR35535:SF2">
    <property type="entry name" value="DUF306 DOMAIN-CONTAINING PROTEIN"/>
    <property type="match status" value="1"/>
</dbReference>
<keyword evidence="4" id="KW-0346">Stress response</keyword>
<feature type="region of interest" description="Disordered" evidence="1">
    <location>
        <begin position="28"/>
        <end position="53"/>
    </location>
</feature>
<dbReference type="RefSeq" id="WP_091831274.1">
    <property type="nucleotide sequence ID" value="NZ_FOAN01000002.1"/>
</dbReference>
<evidence type="ECO:0000256" key="1">
    <source>
        <dbReference type="SAM" id="MobiDB-lite"/>
    </source>
</evidence>
<dbReference type="AlphaFoldDB" id="A0A1H7KWH1"/>
<dbReference type="STRING" id="1036779.SAMN04515666_102332"/>
<dbReference type="InterPro" id="IPR038670">
    <property type="entry name" value="HslJ-like_sf"/>
</dbReference>
<sequence length="159" mass="17286">MNTQSRLGLLAALALSLSPVLVSDALAQRRQQMPSRSEQPQDAPPPKQEKNFPFDASWTATQLNGKPINSFKATLKVDSNLRGTGFAGCNTFSASAYPLRQQGFAVGPIAVTKAACDKSVADFERSYLMALRTARQWDLVEGRLVIKTGAGEIRFDRGI</sequence>
<proteinExistence type="predicted"/>
<gene>
    <name evidence="4" type="ORF">SAMN04515666_102332</name>
</gene>
<evidence type="ECO:0000313" key="5">
    <source>
        <dbReference type="Proteomes" id="UP000199664"/>
    </source>
</evidence>
<keyword evidence="5" id="KW-1185">Reference proteome</keyword>
<dbReference type="InterPro" id="IPR053147">
    <property type="entry name" value="Hsp_HslJ-like"/>
</dbReference>
<keyword evidence="2" id="KW-0732">Signal</keyword>
<dbReference type="PANTHER" id="PTHR35535">
    <property type="entry name" value="HEAT SHOCK PROTEIN HSLJ"/>
    <property type="match status" value="1"/>
</dbReference>
<dbReference type="OrthoDB" id="8161670at2"/>
<evidence type="ECO:0000313" key="4">
    <source>
        <dbReference type="EMBL" id="SEK90836.1"/>
    </source>
</evidence>
<dbReference type="Proteomes" id="UP000199664">
    <property type="component" value="Unassembled WGS sequence"/>
</dbReference>
<dbReference type="Gene3D" id="2.40.128.270">
    <property type="match status" value="1"/>
</dbReference>
<dbReference type="Pfam" id="PF03724">
    <property type="entry name" value="META"/>
    <property type="match status" value="1"/>
</dbReference>